<evidence type="ECO:0000313" key="5">
    <source>
        <dbReference type="EMBL" id="KAF2459221.1"/>
    </source>
</evidence>
<dbReference type="InterPro" id="IPR039844">
    <property type="entry name" value="URB1"/>
</dbReference>
<sequence length="1229" mass="140159">MPPKRACDAPLDRPDKRPRLEAETITSSSQLKLILNFDETALERLRNGLHSFKVFLDSILYSSQDNAILKEYLEKEKPTATAESDDAYLADLILTLKYASEKSVGYLFSSVVADLALLLRAIGANFDLLQYGRLLCATILSPENVKLIGRGLANQRVDPRIISPCLRLLTEIVSFDGGAFAEQVYRRKEDTYNFQVLSRNLKQGHFPTGPLDEARQGPTIRSNAVRYLLASLKFQGSSQRIEILKQGKVLGVLFGMLPSDPPELAHEIISELDKIVANNPKVPQSMKEFVFFEKNLQHILELGRKPRTRPPRDKELRKLAMDVVFEHCTTEGLSLLKSPSSWYPPNYEDRVMNPFFGPDNAVINLGLDNIPGISYDGKIPVRNSTLASFIRHLRPNGRENNQQLLLAIFKNCPELVAHYFLECNEFEYAPRHSMVYASYATFITSIVELPMPPHFGKESDYSAVPPPAEIVIENIIPRSLKKDVFTRCLNLPEEKYNDFAIQVLKAVLTKSRDIFLIFDKVGPSRPDPSLWRQASQRLMSKVTQRIPHLKDVITYFRRLDREKDVKRVDAEAVLSLYYEAVPDLAFSVKFDISRPMTEALTNVEVFFPHKIDNYYRKELCIQELHNLVNIALRDPDIDWWRCQKGMKLSPFVSLLRAVVFSYTDEKAVGIGNLLGPIVEEIPIVQLDTAPHSSIDALVRSLKPLDTWSPSEAVFRFLSTCCMRCATQPVKYQDLAQRTMKELYEYSYMEKEGGPGSMLLMTIHEQWMYILNKAIPPTKKEDFKVPEPIPHRREGRRDHVGVLAEVRAINWNEDARYEREKEKTIRNAKEALKGMQEDFGIASADDLRHITKWVGRFLRLAKLAGEDESFVEYIFTKLRSWCRAHQAIIPGLEKAILPTFFDKNLDFDSEELITDSPQKSKSRSPPAKSSTPPGAKLDEFMSKPIPTESDDHSGLLRWARKDLVDAIEDGAVGELVVCSCSAHLAIRKEAMTQTKQLIERGDKIGSEKYPEWEMISLILRVVLEKVRELGDGTPLSYFDGAFVERALRILADPNHYLYRKMCAFIMRGPTWKTDRLAGYWTNRVLSDLPDPPADNPDGWRRGFEWLLDWFVDGLRGGDNPSAVLPWWVIEKILVMNDFISVTERLRYKILQLLFRVAAVGDGAEYLIKRLGILAWLKIRAQVESVAMYRQLGRLAKLLTVKAQGGSVEEWAPGYLEGQAWRMGMKVLPEL</sequence>
<feature type="compositionally biased region" description="Low complexity" evidence="1">
    <location>
        <begin position="915"/>
        <end position="932"/>
    </location>
</feature>
<dbReference type="GO" id="GO:0005730">
    <property type="term" value="C:nucleolus"/>
    <property type="evidence" value="ECO:0007669"/>
    <property type="project" value="TreeGrafter"/>
</dbReference>
<evidence type="ECO:0000259" key="4">
    <source>
        <dbReference type="Pfam" id="PF26140"/>
    </source>
</evidence>
<keyword evidence="6" id="KW-1185">Reference proteome</keyword>
<dbReference type="InterPro" id="IPR021714">
    <property type="entry name" value="URB1_N"/>
</dbReference>
<gene>
    <name evidence="5" type="ORF">BDY21DRAFT_340166</name>
</gene>
<dbReference type="GO" id="GO:0000466">
    <property type="term" value="P:maturation of 5.8S rRNA from tricistronic rRNA transcript (SSU-rRNA, 5.8S rRNA, LSU-rRNA)"/>
    <property type="evidence" value="ECO:0007669"/>
    <property type="project" value="TreeGrafter"/>
</dbReference>
<reference evidence="5" key="1">
    <citation type="journal article" date="2020" name="Stud. Mycol.">
        <title>101 Dothideomycetes genomes: a test case for predicting lifestyles and emergence of pathogens.</title>
        <authorList>
            <person name="Haridas S."/>
            <person name="Albert R."/>
            <person name="Binder M."/>
            <person name="Bloem J."/>
            <person name="Labutti K."/>
            <person name="Salamov A."/>
            <person name="Andreopoulos B."/>
            <person name="Baker S."/>
            <person name="Barry K."/>
            <person name="Bills G."/>
            <person name="Bluhm B."/>
            <person name="Cannon C."/>
            <person name="Castanera R."/>
            <person name="Culley D."/>
            <person name="Daum C."/>
            <person name="Ezra D."/>
            <person name="Gonzalez J."/>
            <person name="Henrissat B."/>
            <person name="Kuo A."/>
            <person name="Liang C."/>
            <person name="Lipzen A."/>
            <person name="Lutzoni F."/>
            <person name="Magnuson J."/>
            <person name="Mondo S."/>
            <person name="Nolan M."/>
            <person name="Ohm R."/>
            <person name="Pangilinan J."/>
            <person name="Park H.-J."/>
            <person name="Ramirez L."/>
            <person name="Alfaro M."/>
            <person name="Sun H."/>
            <person name="Tritt A."/>
            <person name="Yoshinaga Y."/>
            <person name="Zwiers L.-H."/>
            <person name="Turgeon B."/>
            <person name="Goodwin S."/>
            <person name="Spatafora J."/>
            <person name="Crous P."/>
            <person name="Grigoriev I."/>
        </authorList>
    </citation>
    <scope>NUCLEOTIDE SEQUENCE</scope>
    <source>
        <strain evidence="5">ATCC 16933</strain>
    </source>
</reference>
<dbReference type="PANTHER" id="PTHR13500">
    <property type="entry name" value="NUCLEOLAR PRERIBOSOMAL-ASSOCIATED PROTEIN 1"/>
    <property type="match status" value="1"/>
</dbReference>
<proteinExistence type="predicted"/>
<dbReference type="AlphaFoldDB" id="A0A6A6P5F4"/>
<feature type="domain" description="URB1 N-terminal" evidence="2">
    <location>
        <begin position="90"/>
        <end position="436"/>
    </location>
</feature>
<dbReference type="Pfam" id="PF16201">
    <property type="entry name" value="NopRA1"/>
    <property type="match status" value="1"/>
</dbReference>
<dbReference type="Pfam" id="PF11707">
    <property type="entry name" value="Npa1"/>
    <property type="match status" value="1"/>
</dbReference>
<dbReference type="Pfam" id="PF26140">
    <property type="entry name" value="HEAT_URB1"/>
    <property type="match status" value="1"/>
</dbReference>
<evidence type="ECO:0000313" key="6">
    <source>
        <dbReference type="Proteomes" id="UP000799766"/>
    </source>
</evidence>
<feature type="domain" description="URB1 central HEAT repeat" evidence="4">
    <location>
        <begin position="635"/>
        <end position="774"/>
    </location>
</feature>
<name>A0A6A6P5F4_9PEZI</name>
<feature type="domain" description="URB1 C-terminal" evidence="3">
    <location>
        <begin position="973"/>
        <end position="1174"/>
    </location>
</feature>
<organism evidence="5 6">
    <name type="scientific">Lineolata rhizophorae</name>
    <dbReference type="NCBI Taxonomy" id="578093"/>
    <lineage>
        <taxon>Eukaryota</taxon>
        <taxon>Fungi</taxon>
        <taxon>Dikarya</taxon>
        <taxon>Ascomycota</taxon>
        <taxon>Pezizomycotina</taxon>
        <taxon>Dothideomycetes</taxon>
        <taxon>Dothideomycetes incertae sedis</taxon>
        <taxon>Lineolatales</taxon>
        <taxon>Lineolataceae</taxon>
        <taxon>Lineolata</taxon>
    </lineage>
</organism>
<dbReference type="EMBL" id="MU001676">
    <property type="protein sequence ID" value="KAF2459221.1"/>
    <property type="molecule type" value="Genomic_DNA"/>
</dbReference>
<accession>A0A6A6P5F4</accession>
<evidence type="ECO:0000256" key="1">
    <source>
        <dbReference type="SAM" id="MobiDB-lite"/>
    </source>
</evidence>
<dbReference type="OrthoDB" id="72892at2759"/>
<feature type="region of interest" description="Disordered" evidence="1">
    <location>
        <begin position="913"/>
        <end position="949"/>
    </location>
</feature>
<evidence type="ECO:0000259" key="3">
    <source>
        <dbReference type="Pfam" id="PF16201"/>
    </source>
</evidence>
<dbReference type="GO" id="GO:0000463">
    <property type="term" value="P:maturation of LSU-rRNA from tricistronic rRNA transcript (SSU-rRNA, 5.8S rRNA, LSU-rRNA)"/>
    <property type="evidence" value="ECO:0007669"/>
    <property type="project" value="TreeGrafter"/>
</dbReference>
<dbReference type="InterPro" id="IPR032436">
    <property type="entry name" value="URB1_C"/>
</dbReference>
<protein>
    <submittedName>
        <fullName evidence="5">Ribosome 60S biogenesis N-terminal-domain-containing protein</fullName>
    </submittedName>
</protein>
<dbReference type="Proteomes" id="UP000799766">
    <property type="component" value="Unassembled WGS sequence"/>
</dbReference>
<dbReference type="PANTHER" id="PTHR13500:SF0">
    <property type="entry name" value="NUCLEOLAR PRE-RIBOSOMAL-ASSOCIATED PROTEIN 1"/>
    <property type="match status" value="1"/>
</dbReference>
<dbReference type="InterPro" id="IPR059018">
    <property type="entry name" value="HEAT_URB1"/>
</dbReference>
<evidence type="ECO:0000259" key="2">
    <source>
        <dbReference type="Pfam" id="PF11707"/>
    </source>
</evidence>